<accession>A0A561Q0L6</accession>
<dbReference type="EMBL" id="VIWP01000018">
    <property type="protein sequence ID" value="TWF43902.1"/>
    <property type="molecule type" value="Genomic_DNA"/>
</dbReference>
<dbReference type="PANTHER" id="PTHR43976:SF16">
    <property type="entry name" value="SHORT-CHAIN DEHYDROGENASE_REDUCTASE FAMILY PROTEIN"/>
    <property type="match status" value="1"/>
</dbReference>
<dbReference type="RefSeq" id="WP_186458504.1">
    <property type="nucleotide sequence ID" value="NZ_VIWP01000018.1"/>
</dbReference>
<dbReference type="Pfam" id="PF00106">
    <property type="entry name" value="adh_short"/>
    <property type="match status" value="1"/>
</dbReference>
<gene>
    <name evidence="4" type="ORF">FHW37_11854</name>
</gene>
<name>A0A561Q0L6_9HYPH</name>
<dbReference type="PANTHER" id="PTHR43976">
    <property type="entry name" value="SHORT CHAIN DEHYDROGENASE"/>
    <property type="match status" value="1"/>
</dbReference>
<dbReference type="InterPro" id="IPR002347">
    <property type="entry name" value="SDR_fam"/>
</dbReference>
<organism evidence="4 5">
    <name type="scientific">Neorhizobium alkalisoli</name>
    <dbReference type="NCBI Taxonomy" id="528178"/>
    <lineage>
        <taxon>Bacteria</taxon>
        <taxon>Pseudomonadati</taxon>
        <taxon>Pseudomonadota</taxon>
        <taxon>Alphaproteobacteria</taxon>
        <taxon>Hyphomicrobiales</taxon>
        <taxon>Rhizobiaceae</taxon>
        <taxon>Rhizobium/Agrobacterium group</taxon>
        <taxon>Neorhizobium</taxon>
    </lineage>
</organism>
<evidence type="ECO:0000256" key="3">
    <source>
        <dbReference type="RuleBase" id="RU000363"/>
    </source>
</evidence>
<evidence type="ECO:0000313" key="4">
    <source>
        <dbReference type="EMBL" id="TWF43902.1"/>
    </source>
</evidence>
<dbReference type="InterPro" id="IPR051911">
    <property type="entry name" value="SDR_oxidoreductase"/>
</dbReference>
<keyword evidence="2" id="KW-0560">Oxidoreductase</keyword>
<comment type="similarity">
    <text evidence="1 3">Belongs to the short-chain dehydrogenases/reductases (SDR) family.</text>
</comment>
<evidence type="ECO:0000313" key="5">
    <source>
        <dbReference type="Proteomes" id="UP000320653"/>
    </source>
</evidence>
<dbReference type="PRINTS" id="PR00081">
    <property type="entry name" value="GDHRDH"/>
</dbReference>
<dbReference type="PRINTS" id="PR00080">
    <property type="entry name" value="SDRFAMILY"/>
</dbReference>
<evidence type="ECO:0000256" key="1">
    <source>
        <dbReference type="ARBA" id="ARBA00006484"/>
    </source>
</evidence>
<dbReference type="AlphaFoldDB" id="A0A561Q0L6"/>
<dbReference type="InterPro" id="IPR036291">
    <property type="entry name" value="NAD(P)-bd_dom_sf"/>
</dbReference>
<protein>
    <submittedName>
        <fullName evidence="4">Short-subunit dehydrogenase</fullName>
    </submittedName>
</protein>
<reference evidence="4 5" key="1">
    <citation type="submission" date="2019-06" db="EMBL/GenBank/DDBJ databases">
        <title>Sorghum-associated microbial communities from plants grown in Nebraska, USA.</title>
        <authorList>
            <person name="Schachtman D."/>
        </authorList>
    </citation>
    <scope>NUCLEOTIDE SEQUENCE [LARGE SCALE GENOMIC DNA]</scope>
    <source>
        <strain evidence="4 5">1225</strain>
    </source>
</reference>
<sequence length="274" mass="30208">MSDRKKIFVTGASSGVGKAICQLFLKKGWQVIATLRIPETYGEAETADLSILPLDVTDKHSIERALAIAYERHGAIDVVVNNAGFGEFGVFEGIEDDRIRANFEVNVFGVMNVIRAVLPRMRDVGRGTIVNISSGGGIIGLPATSIYLSTKFALEGFTESIWYELDGLGIGIKLIEPGGIETPFLQKIAGQATVNIPPHDYAEFQLKIRRRMDELSWERSTALEIADVVWEASTDGKKQLRYFHGPGIQHLVHSRRTAGEPAYEKLIRAEFGFA</sequence>
<dbReference type="Gene3D" id="3.40.50.720">
    <property type="entry name" value="NAD(P)-binding Rossmann-like Domain"/>
    <property type="match status" value="1"/>
</dbReference>
<dbReference type="GO" id="GO:0016491">
    <property type="term" value="F:oxidoreductase activity"/>
    <property type="evidence" value="ECO:0007669"/>
    <property type="project" value="UniProtKB-KW"/>
</dbReference>
<dbReference type="SUPFAM" id="SSF51735">
    <property type="entry name" value="NAD(P)-binding Rossmann-fold domains"/>
    <property type="match status" value="1"/>
</dbReference>
<evidence type="ECO:0000256" key="2">
    <source>
        <dbReference type="ARBA" id="ARBA00023002"/>
    </source>
</evidence>
<comment type="caution">
    <text evidence="4">The sequence shown here is derived from an EMBL/GenBank/DDBJ whole genome shotgun (WGS) entry which is preliminary data.</text>
</comment>
<dbReference type="Proteomes" id="UP000320653">
    <property type="component" value="Unassembled WGS sequence"/>
</dbReference>
<keyword evidence="5" id="KW-1185">Reference proteome</keyword>
<proteinExistence type="inferred from homology"/>
<dbReference type="CDD" id="cd05374">
    <property type="entry name" value="17beta-HSD-like_SDR_c"/>
    <property type="match status" value="1"/>
</dbReference>